<keyword evidence="2" id="KW-0808">Transferase</keyword>
<proteinExistence type="inferred from homology"/>
<organism evidence="4 5">
    <name type="scientific">Heracleum sosnowskyi</name>
    <dbReference type="NCBI Taxonomy" id="360622"/>
    <lineage>
        <taxon>Eukaryota</taxon>
        <taxon>Viridiplantae</taxon>
        <taxon>Streptophyta</taxon>
        <taxon>Embryophyta</taxon>
        <taxon>Tracheophyta</taxon>
        <taxon>Spermatophyta</taxon>
        <taxon>Magnoliopsida</taxon>
        <taxon>eudicotyledons</taxon>
        <taxon>Gunneridae</taxon>
        <taxon>Pentapetalae</taxon>
        <taxon>asterids</taxon>
        <taxon>campanulids</taxon>
        <taxon>Apiales</taxon>
        <taxon>Apiaceae</taxon>
        <taxon>Apioideae</taxon>
        <taxon>apioid superclade</taxon>
        <taxon>Tordylieae</taxon>
        <taxon>Tordyliinae</taxon>
        <taxon>Heracleum</taxon>
    </lineage>
</organism>
<gene>
    <name evidence="4" type="ORF">POM88_030976</name>
</gene>
<name>A0AAD8HXG1_9APIA</name>
<evidence type="ECO:0000313" key="4">
    <source>
        <dbReference type="EMBL" id="KAK1374783.1"/>
    </source>
</evidence>
<dbReference type="Pfam" id="PF02458">
    <property type="entry name" value="Transferase"/>
    <property type="match status" value="1"/>
</dbReference>
<evidence type="ECO:0000256" key="2">
    <source>
        <dbReference type="ARBA" id="ARBA00022679"/>
    </source>
</evidence>
<dbReference type="Gene3D" id="3.30.559.10">
    <property type="entry name" value="Chloramphenicol acetyltransferase-like domain"/>
    <property type="match status" value="2"/>
</dbReference>
<protein>
    <submittedName>
        <fullName evidence="4">HXXXD-type acyl-transferase family protein</fullName>
    </submittedName>
</protein>
<comment type="caution">
    <text evidence="4">The sequence shown here is derived from an EMBL/GenBank/DDBJ whole genome shotgun (WGS) entry which is preliminary data.</text>
</comment>
<keyword evidence="5" id="KW-1185">Reference proteome</keyword>
<reference evidence="4" key="1">
    <citation type="submission" date="2023-02" db="EMBL/GenBank/DDBJ databases">
        <title>Genome of toxic invasive species Heracleum sosnowskyi carries increased number of genes despite the absence of recent whole-genome duplications.</title>
        <authorList>
            <person name="Schelkunov M."/>
            <person name="Shtratnikova V."/>
            <person name="Makarenko M."/>
            <person name="Klepikova A."/>
            <person name="Omelchenko D."/>
            <person name="Novikova G."/>
            <person name="Obukhova E."/>
            <person name="Bogdanov V."/>
            <person name="Penin A."/>
            <person name="Logacheva M."/>
        </authorList>
    </citation>
    <scope>NUCLEOTIDE SEQUENCE</scope>
    <source>
        <strain evidence="4">Hsosn_3</strain>
        <tissue evidence="4">Leaf</tissue>
    </source>
</reference>
<reference evidence="4" key="2">
    <citation type="submission" date="2023-05" db="EMBL/GenBank/DDBJ databases">
        <authorList>
            <person name="Schelkunov M.I."/>
        </authorList>
    </citation>
    <scope>NUCLEOTIDE SEQUENCE</scope>
    <source>
        <strain evidence="4">Hsosn_3</strain>
        <tissue evidence="4">Leaf</tissue>
    </source>
</reference>
<dbReference type="EMBL" id="JAUIZM010000007">
    <property type="protein sequence ID" value="KAK1374783.1"/>
    <property type="molecule type" value="Genomic_DNA"/>
</dbReference>
<comment type="similarity">
    <text evidence="1">Belongs to the plant acyltransferase family.</text>
</comment>
<dbReference type="PANTHER" id="PTHR31623:SF83">
    <property type="entry name" value="ACETYL-COA-BENZYLALCOHOL ACETYLTRANSFERASE-LIKE"/>
    <property type="match status" value="1"/>
</dbReference>
<dbReference type="GO" id="GO:0016746">
    <property type="term" value="F:acyltransferase activity"/>
    <property type="evidence" value="ECO:0007669"/>
    <property type="project" value="UniProtKB-KW"/>
</dbReference>
<sequence>MESQIIGRKMIKPAVPTPDHLRICKLTFFDQFAPVDHIPFMQFYKANSSEQGENVQAKLLKSLSETLVRFYPLAGRYIEDGWYIDCNDMGAEYIESKINVELDEFLSIAPKNMHLLDHHLVARDNLKAISNLATTPILCLKVSTFNCGGTAICTHLSHKVVDGFTAATFFREWSSTCKSDTMITRQVVFPPQLGFDKLFSTRDIPDAIKQKPGPSQEKLVAKTFVFNEEAISKIKSRLAHSIDITQPTRVEAVTCTVLKAIVSATKSTKDVLFYCPVNVRGRSNLVKQVDENSLLCGNYCIPVAIKIIRDTAGNKKILEVQDLVSLTRSRIPNVLDLCSKSTNPDDLFLETATNLGEIKEDIGKGEQVDTVFFSSLCRFPFYEADFGWGKPEWVTTGGMTLQLAFFMDTKSGTGISAMVCLQEERMLQFECDPDIVAFTS</sequence>
<dbReference type="Proteomes" id="UP001237642">
    <property type="component" value="Unassembled WGS sequence"/>
</dbReference>
<accession>A0AAD8HXG1</accession>
<dbReference type="InterPro" id="IPR023213">
    <property type="entry name" value="CAT-like_dom_sf"/>
</dbReference>
<evidence type="ECO:0000256" key="3">
    <source>
        <dbReference type="ARBA" id="ARBA00023315"/>
    </source>
</evidence>
<dbReference type="PANTHER" id="PTHR31623">
    <property type="entry name" value="F21J9.9"/>
    <property type="match status" value="1"/>
</dbReference>
<keyword evidence="3" id="KW-0012">Acyltransferase</keyword>
<dbReference type="AlphaFoldDB" id="A0AAD8HXG1"/>
<evidence type="ECO:0000313" key="5">
    <source>
        <dbReference type="Proteomes" id="UP001237642"/>
    </source>
</evidence>
<evidence type="ECO:0000256" key="1">
    <source>
        <dbReference type="ARBA" id="ARBA00009861"/>
    </source>
</evidence>